<feature type="region of interest" description="Disordered" evidence="1">
    <location>
        <begin position="108"/>
        <end position="130"/>
    </location>
</feature>
<gene>
    <name evidence="2" type="ORF">NTJ_06184</name>
</gene>
<evidence type="ECO:0000313" key="3">
    <source>
        <dbReference type="Proteomes" id="UP001307889"/>
    </source>
</evidence>
<keyword evidence="3" id="KW-1185">Reference proteome</keyword>
<evidence type="ECO:0000313" key="2">
    <source>
        <dbReference type="EMBL" id="BES93375.1"/>
    </source>
</evidence>
<organism evidence="2 3">
    <name type="scientific">Nesidiocoris tenuis</name>
    <dbReference type="NCBI Taxonomy" id="355587"/>
    <lineage>
        <taxon>Eukaryota</taxon>
        <taxon>Metazoa</taxon>
        <taxon>Ecdysozoa</taxon>
        <taxon>Arthropoda</taxon>
        <taxon>Hexapoda</taxon>
        <taxon>Insecta</taxon>
        <taxon>Pterygota</taxon>
        <taxon>Neoptera</taxon>
        <taxon>Paraneoptera</taxon>
        <taxon>Hemiptera</taxon>
        <taxon>Heteroptera</taxon>
        <taxon>Panheteroptera</taxon>
        <taxon>Cimicomorpha</taxon>
        <taxon>Miridae</taxon>
        <taxon>Dicyphina</taxon>
        <taxon>Nesidiocoris</taxon>
    </lineage>
</organism>
<protein>
    <submittedName>
        <fullName evidence="2">Uncharacterized protein</fullName>
    </submittedName>
</protein>
<feature type="compositionally biased region" description="Acidic residues" evidence="1">
    <location>
        <begin position="108"/>
        <end position="119"/>
    </location>
</feature>
<sequence>MEMLKEFPPSDLQLAPDPFRPVLQRDVARGASTPTVMIAFRQFEFEVGLQIVRRTENFRKKLVPFHNEIHVDLKAANLSQNQRKQQKNRTTDYNGSYGLDVFSVAVQEEEGERGDDDNDDNKIQKKTTTLPPKKASLLWLVQRPMARP</sequence>
<evidence type="ECO:0000256" key="1">
    <source>
        <dbReference type="SAM" id="MobiDB-lite"/>
    </source>
</evidence>
<name>A0ABN7AR34_9HEMI</name>
<dbReference type="Proteomes" id="UP001307889">
    <property type="component" value="Chromosome 4"/>
</dbReference>
<accession>A0ABN7AR34</accession>
<reference evidence="2 3" key="1">
    <citation type="submission" date="2023-09" db="EMBL/GenBank/DDBJ databases">
        <title>Nesidiocoris tenuis whole genome shotgun sequence.</title>
        <authorList>
            <person name="Shibata T."/>
            <person name="Shimoda M."/>
            <person name="Kobayashi T."/>
            <person name="Uehara T."/>
        </authorList>
    </citation>
    <scope>NUCLEOTIDE SEQUENCE [LARGE SCALE GENOMIC DNA]</scope>
    <source>
        <strain evidence="2 3">Japan</strain>
    </source>
</reference>
<proteinExistence type="predicted"/>
<dbReference type="EMBL" id="AP028912">
    <property type="protein sequence ID" value="BES93375.1"/>
    <property type="molecule type" value="Genomic_DNA"/>
</dbReference>